<sequence>MSFILSPFTALLAGMMFSESSLFESSRCIPNPFSGKHWIITTVLKKWVLDVTGVCNPVGPIGGALVGGLVSTLLDVVKVGTCAIQERYGSQTIHRVCNPGEMWVPDRTHGYVACLDKQDGPDKVIPVLLLPTEKARQN</sequence>
<evidence type="ECO:0000313" key="2">
    <source>
        <dbReference type="EMBL" id="PNT14117.1"/>
    </source>
</evidence>
<keyword evidence="1" id="KW-0732">Signal</keyword>
<dbReference type="EMBL" id="CM009299">
    <property type="protein sequence ID" value="PNT14117.1"/>
    <property type="molecule type" value="Genomic_DNA"/>
</dbReference>
<proteinExistence type="predicted"/>
<name>B9HXT3_POPTR</name>
<feature type="chain" id="PRO_5030166251" evidence="1">
    <location>
        <begin position="21"/>
        <end position="138"/>
    </location>
</feature>
<dbReference type="AlphaFoldDB" id="B9HXT3"/>
<organism evidence="2 3">
    <name type="scientific">Populus trichocarpa</name>
    <name type="common">Western balsam poplar</name>
    <name type="synonym">Populus balsamifera subsp. trichocarpa</name>
    <dbReference type="NCBI Taxonomy" id="3694"/>
    <lineage>
        <taxon>Eukaryota</taxon>
        <taxon>Viridiplantae</taxon>
        <taxon>Streptophyta</taxon>
        <taxon>Embryophyta</taxon>
        <taxon>Tracheophyta</taxon>
        <taxon>Spermatophyta</taxon>
        <taxon>Magnoliopsida</taxon>
        <taxon>eudicotyledons</taxon>
        <taxon>Gunneridae</taxon>
        <taxon>Pentapetalae</taxon>
        <taxon>rosids</taxon>
        <taxon>fabids</taxon>
        <taxon>Malpighiales</taxon>
        <taxon>Salicaceae</taxon>
        <taxon>Saliceae</taxon>
        <taxon>Populus</taxon>
    </lineage>
</organism>
<evidence type="ECO:0000313" key="3">
    <source>
        <dbReference type="Proteomes" id="UP000006729"/>
    </source>
</evidence>
<reference evidence="2 3" key="1">
    <citation type="journal article" date="2006" name="Science">
        <title>The genome of black cottonwood, Populus trichocarpa (Torr. &amp; Gray).</title>
        <authorList>
            <person name="Tuskan G.A."/>
            <person name="Difazio S."/>
            <person name="Jansson S."/>
            <person name="Bohlmann J."/>
            <person name="Grigoriev I."/>
            <person name="Hellsten U."/>
            <person name="Putnam N."/>
            <person name="Ralph S."/>
            <person name="Rombauts S."/>
            <person name="Salamov A."/>
            <person name="Schein J."/>
            <person name="Sterck L."/>
            <person name="Aerts A."/>
            <person name="Bhalerao R.R."/>
            <person name="Bhalerao R.P."/>
            <person name="Blaudez D."/>
            <person name="Boerjan W."/>
            <person name="Brun A."/>
            <person name="Brunner A."/>
            <person name="Busov V."/>
            <person name="Campbell M."/>
            <person name="Carlson J."/>
            <person name="Chalot M."/>
            <person name="Chapman J."/>
            <person name="Chen G.L."/>
            <person name="Cooper D."/>
            <person name="Coutinho P.M."/>
            <person name="Couturier J."/>
            <person name="Covert S."/>
            <person name="Cronk Q."/>
            <person name="Cunningham R."/>
            <person name="Davis J."/>
            <person name="Degroeve S."/>
            <person name="Dejardin A."/>
            <person name="Depamphilis C."/>
            <person name="Detter J."/>
            <person name="Dirks B."/>
            <person name="Dubchak I."/>
            <person name="Duplessis S."/>
            <person name="Ehlting J."/>
            <person name="Ellis B."/>
            <person name="Gendler K."/>
            <person name="Goodstein D."/>
            <person name="Gribskov M."/>
            <person name="Grimwood J."/>
            <person name="Groover A."/>
            <person name="Gunter L."/>
            <person name="Hamberger B."/>
            <person name="Heinze B."/>
            <person name="Helariutta Y."/>
            <person name="Henrissat B."/>
            <person name="Holligan D."/>
            <person name="Holt R."/>
            <person name="Huang W."/>
            <person name="Islam-Faridi N."/>
            <person name="Jones S."/>
            <person name="Jones-Rhoades M."/>
            <person name="Jorgensen R."/>
            <person name="Joshi C."/>
            <person name="Kangasjarvi J."/>
            <person name="Karlsson J."/>
            <person name="Kelleher C."/>
            <person name="Kirkpatrick R."/>
            <person name="Kirst M."/>
            <person name="Kohler A."/>
            <person name="Kalluri U."/>
            <person name="Larimer F."/>
            <person name="Leebens-Mack J."/>
            <person name="Leple J.C."/>
            <person name="Locascio P."/>
            <person name="Lou Y."/>
            <person name="Lucas S."/>
            <person name="Martin F."/>
            <person name="Montanini B."/>
            <person name="Napoli C."/>
            <person name="Nelson D.R."/>
            <person name="Nelson C."/>
            <person name="Nieminen K."/>
            <person name="Nilsson O."/>
            <person name="Pereda V."/>
            <person name="Peter G."/>
            <person name="Philippe R."/>
            <person name="Pilate G."/>
            <person name="Poliakov A."/>
            <person name="Razumovskaya J."/>
            <person name="Richardson P."/>
            <person name="Rinaldi C."/>
            <person name="Ritland K."/>
            <person name="Rouze P."/>
            <person name="Ryaboy D."/>
            <person name="Schmutz J."/>
            <person name="Schrader J."/>
            <person name="Segerman B."/>
            <person name="Shin H."/>
            <person name="Siddiqui A."/>
            <person name="Sterky F."/>
            <person name="Terry A."/>
            <person name="Tsai C.J."/>
            <person name="Uberbacher E."/>
            <person name="Unneberg P."/>
            <person name="Vahala J."/>
            <person name="Wall K."/>
            <person name="Wessler S."/>
            <person name="Yang G."/>
            <person name="Yin T."/>
            <person name="Douglas C."/>
            <person name="Marra M."/>
            <person name="Sandberg G."/>
            <person name="Van de Peer Y."/>
            <person name="Rokhsar D."/>
        </authorList>
    </citation>
    <scope>NUCLEOTIDE SEQUENCE [LARGE SCALE GENOMIC DNA]</scope>
    <source>
        <strain evidence="3">cv. Nisqually</strain>
    </source>
</reference>
<accession>B9HXT3</accession>
<dbReference type="Proteomes" id="UP000006729">
    <property type="component" value="Chromosome 10"/>
</dbReference>
<gene>
    <name evidence="2" type="ORF">POPTR_010G012200</name>
</gene>
<protein>
    <submittedName>
        <fullName evidence="2">Uncharacterized protein</fullName>
    </submittedName>
</protein>
<keyword evidence="3" id="KW-1185">Reference proteome</keyword>
<dbReference type="InParanoid" id="B9HXT3"/>
<evidence type="ECO:0000256" key="1">
    <source>
        <dbReference type="SAM" id="SignalP"/>
    </source>
</evidence>
<dbReference type="HOGENOM" id="CLU_1858667_0_0_1"/>
<feature type="signal peptide" evidence="1">
    <location>
        <begin position="1"/>
        <end position="20"/>
    </location>
</feature>